<reference evidence="3" key="1">
    <citation type="journal article" date="2012" name="PLoS Genet.">
        <title>The genomes of the fungal plant pathogens Cladosporium fulvum and Dothistroma septosporum reveal adaptation to different hosts and lifestyles but also signatures of common ancestry.</title>
        <authorList>
            <person name="de Wit P.J.G.M."/>
            <person name="van der Burgt A."/>
            <person name="Oekmen B."/>
            <person name="Stergiopoulos I."/>
            <person name="Abd-Elsalam K.A."/>
            <person name="Aerts A.L."/>
            <person name="Bahkali A.H."/>
            <person name="Beenen H.G."/>
            <person name="Chettri P."/>
            <person name="Cox M.P."/>
            <person name="Datema E."/>
            <person name="de Vries R.P."/>
            <person name="Dhillon B."/>
            <person name="Ganley A.R."/>
            <person name="Griffiths S.A."/>
            <person name="Guo Y."/>
            <person name="Hamelin R.C."/>
            <person name="Henrissat B."/>
            <person name="Kabir M.S."/>
            <person name="Jashni M.K."/>
            <person name="Kema G."/>
            <person name="Klaubauf S."/>
            <person name="Lapidus A."/>
            <person name="Levasseur A."/>
            <person name="Lindquist E."/>
            <person name="Mehrabi R."/>
            <person name="Ohm R.A."/>
            <person name="Owen T.J."/>
            <person name="Salamov A."/>
            <person name="Schwelm A."/>
            <person name="Schijlen E."/>
            <person name="Sun H."/>
            <person name="van den Burg H.A."/>
            <person name="van Ham R.C.H.J."/>
            <person name="Zhang S."/>
            <person name="Goodwin S.B."/>
            <person name="Grigoriev I.V."/>
            <person name="Collemare J."/>
            <person name="Bradshaw R.E."/>
        </authorList>
    </citation>
    <scope>NUCLEOTIDE SEQUENCE [LARGE SCALE GENOMIC DNA]</scope>
    <source>
        <strain evidence="3">NZE10 / CBS 128990</strain>
    </source>
</reference>
<feature type="domain" description="Heterokaryon incompatibility" evidence="1">
    <location>
        <begin position="33"/>
        <end position="89"/>
    </location>
</feature>
<evidence type="ECO:0000313" key="3">
    <source>
        <dbReference type="Proteomes" id="UP000016933"/>
    </source>
</evidence>
<organism evidence="2 3">
    <name type="scientific">Dothistroma septosporum (strain NZE10 / CBS 128990)</name>
    <name type="common">Red band needle blight fungus</name>
    <name type="synonym">Mycosphaerella pini</name>
    <dbReference type="NCBI Taxonomy" id="675120"/>
    <lineage>
        <taxon>Eukaryota</taxon>
        <taxon>Fungi</taxon>
        <taxon>Dikarya</taxon>
        <taxon>Ascomycota</taxon>
        <taxon>Pezizomycotina</taxon>
        <taxon>Dothideomycetes</taxon>
        <taxon>Dothideomycetidae</taxon>
        <taxon>Mycosphaerellales</taxon>
        <taxon>Mycosphaerellaceae</taxon>
        <taxon>Dothistroma</taxon>
    </lineage>
</organism>
<name>N1PJ84_DOTSN</name>
<feature type="non-terminal residue" evidence="2">
    <location>
        <position position="1"/>
    </location>
</feature>
<dbReference type="OrthoDB" id="3650870at2759"/>
<protein>
    <recommendedName>
        <fullName evidence="1">Heterokaryon incompatibility domain-containing protein</fullName>
    </recommendedName>
</protein>
<keyword evidence="3" id="KW-1185">Reference proteome</keyword>
<dbReference type="PANTHER" id="PTHR24148:SF64">
    <property type="entry name" value="HETEROKARYON INCOMPATIBILITY DOMAIN-CONTAINING PROTEIN"/>
    <property type="match status" value="1"/>
</dbReference>
<accession>N1PJ84</accession>
<evidence type="ECO:0000259" key="1">
    <source>
        <dbReference type="Pfam" id="PF06985"/>
    </source>
</evidence>
<dbReference type="Pfam" id="PF06985">
    <property type="entry name" value="HET"/>
    <property type="match status" value="1"/>
</dbReference>
<dbReference type="HOGENOM" id="CLU_004184_6_2_1"/>
<dbReference type="Proteomes" id="UP000016933">
    <property type="component" value="Unassembled WGS sequence"/>
</dbReference>
<dbReference type="InterPro" id="IPR052895">
    <property type="entry name" value="HetReg/Transcr_Mod"/>
</dbReference>
<dbReference type="InterPro" id="IPR010730">
    <property type="entry name" value="HET"/>
</dbReference>
<sequence length="89" mass="9983">NYVRILQLNPATHINADIHCSIEAAPVTTAEHDALSYSWGMKSDGDASLSRSTSINEKSARVTRNLFKGLRRIRGRRDPARFWIDAVCI</sequence>
<dbReference type="EMBL" id="KB446541">
    <property type="protein sequence ID" value="EME42638.1"/>
    <property type="molecule type" value="Genomic_DNA"/>
</dbReference>
<proteinExistence type="predicted"/>
<dbReference type="PANTHER" id="PTHR24148">
    <property type="entry name" value="ANKYRIN REPEAT DOMAIN-CONTAINING PROTEIN 39 HOMOLOG-RELATED"/>
    <property type="match status" value="1"/>
</dbReference>
<evidence type="ECO:0000313" key="2">
    <source>
        <dbReference type="EMBL" id="EME42638.1"/>
    </source>
</evidence>
<gene>
    <name evidence="2" type="ORF">DOTSEDRAFT_97113</name>
</gene>
<feature type="non-terminal residue" evidence="2">
    <location>
        <position position="89"/>
    </location>
</feature>
<reference evidence="2 3" key="2">
    <citation type="journal article" date="2012" name="PLoS Pathog.">
        <title>Diverse lifestyles and strategies of plant pathogenesis encoded in the genomes of eighteen Dothideomycetes fungi.</title>
        <authorList>
            <person name="Ohm R.A."/>
            <person name="Feau N."/>
            <person name="Henrissat B."/>
            <person name="Schoch C.L."/>
            <person name="Horwitz B.A."/>
            <person name="Barry K.W."/>
            <person name="Condon B.J."/>
            <person name="Copeland A.C."/>
            <person name="Dhillon B."/>
            <person name="Glaser F."/>
            <person name="Hesse C.N."/>
            <person name="Kosti I."/>
            <person name="LaButti K."/>
            <person name="Lindquist E.A."/>
            <person name="Lucas S."/>
            <person name="Salamov A.A."/>
            <person name="Bradshaw R.E."/>
            <person name="Ciuffetti L."/>
            <person name="Hamelin R.C."/>
            <person name="Kema G.H.J."/>
            <person name="Lawrence C."/>
            <person name="Scott J.A."/>
            <person name="Spatafora J.W."/>
            <person name="Turgeon B.G."/>
            <person name="de Wit P.J.G.M."/>
            <person name="Zhong S."/>
            <person name="Goodwin S.B."/>
            <person name="Grigoriev I.V."/>
        </authorList>
    </citation>
    <scope>NUCLEOTIDE SEQUENCE [LARGE SCALE GENOMIC DNA]</scope>
    <source>
        <strain evidence="3">NZE10 / CBS 128990</strain>
    </source>
</reference>
<dbReference type="AlphaFoldDB" id="N1PJ84"/>